<keyword evidence="16" id="KW-0812">Transmembrane</keyword>
<dbReference type="Gene3D" id="2.60.410.10">
    <property type="entry name" value="D-Ala-D-Ala carboxypeptidase, C-terminal domain"/>
    <property type="match status" value="1"/>
</dbReference>
<comment type="catalytic activity">
    <reaction evidence="12">
        <text>Preferential cleavage: (Ac)2-L-Lys-D-Ala-|-D-Ala. Also transpeptidation of peptidyl-alanyl moieties that are N-acyl substituents of D-alanine.</text>
        <dbReference type="EC" id="3.4.16.4"/>
    </reaction>
</comment>
<evidence type="ECO:0000256" key="2">
    <source>
        <dbReference type="ARBA" id="ARBA00004752"/>
    </source>
</evidence>
<evidence type="ECO:0000256" key="3">
    <source>
        <dbReference type="ARBA" id="ARBA00007164"/>
    </source>
</evidence>
<keyword evidence="16" id="KW-0472">Membrane</keyword>
<dbReference type="Pfam" id="PF00768">
    <property type="entry name" value="Peptidase_S11"/>
    <property type="match status" value="1"/>
</dbReference>
<evidence type="ECO:0000256" key="17">
    <source>
        <dbReference type="SAM" id="SignalP"/>
    </source>
</evidence>
<keyword evidence="10" id="KW-0573">Peptidoglycan synthesis</keyword>
<comment type="similarity">
    <text evidence="3 15">Belongs to the peptidase S11 family.</text>
</comment>
<comment type="pathway">
    <text evidence="2">Cell wall biogenesis; peptidoglycan biosynthesis.</text>
</comment>
<evidence type="ECO:0000256" key="13">
    <source>
        <dbReference type="PIRSR" id="PIRSR618044-1"/>
    </source>
</evidence>
<keyword evidence="16" id="KW-1133">Transmembrane helix</keyword>
<evidence type="ECO:0000259" key="18">
    <source>
        <dbReference type="Pfam" id="PF00768"/>
    </source>
</evidence>
<dbReference type="GO" id="GO:0006508">
    <property type="term" value="P:proteolysis"/>
    <property type="evidence" value="ECO:0007669"/>
    <property type="project" value="UniProtKB-KW"/>
</dbReference>
<dbReference type="PANTHER" id="PTHR21581">
    <property type="entry name" value="D-ALANYL-D-ALANINE CARBOXYPEPTIDASE"/>
    <property type="match status" value="1"/>
</dbReference>
<keyword evidence="9" id="KW-0133">Cell shape</keyword>
<evidence type="ECO:0000256" key="15">
    <source>
        <dbReference type="RuleBase" id="RU004016"/>
    </source>
</evidence>
<evidence type="ECO:0000256" key="7">
    <source>
        <dbReference type="ARBA" id="ARBA00022729"/>
    </source>
</evidence>
<dbReference type="GO" id="GO:0009252">
    <property type="term" value="P:peptidoglycan biosynthetic process"/>
    <property type="evidence" value="ECO:0007669"/>
    <property type="project" value="UniProtKB-KW"/>
</dbReference>
<evidence type="ECO:0000256" key="8">
    <source>
        <dbReference type="ARBA" id="ARBA00022801"/>
    </source>
</evidence>
<evidence type="ECO:0000259" key="19">
    <source>
        <dbReference type="Pfam" id="PF07943"/>
    </source>
</evidence>
<evidence type="ECO:0000256" key="4">
    <source>
        <dbReference type="ARBA" id="ARBA00012448"/>
    </source>
</evidence>
<dbReference type="GO" id="GO:0009002">
    <property type="term" value="F:serine-type D-Ala-D-Ala carboxypeptidase activity"/>
    <property type="evidence" value="ECO:0007669"/>
    <property type="project" value="UniProtKB-EC"/>
</dbReference>
<dbReference type="InterPro" id="IPR001967">
    <property type="entry name" value="Peptidase_S11_N"/>
</dbReference>
<keyword evidence="8" id="KW-0378">Hydrolase</keyword>
<dbReference type="EC" id="3.4.16.4" evidence="4"/>
<dbReference type="InterPro" id="IPR012338">
    <property type="entry name" value="Beta-lactam/transpept-like"/>
</dbReference>
<organism evidence="20 21">
    <name type="scientific">Priestia taiwanensis</name>
    <dbReference type="NCBI Taxonomy" id="1347902"/>
    <lineage>
        <taxon>Bacteria</taxon>
        <taxon>Bacillati</taxon>
        <taxon>Bacillota</taxon>
        <taxon>Bacilli</taxon>
        <taxon>Bacillales</taxon>
        <taxon>Bacillaceae</taxon>
        <taxon>Priestia</taxon>
    </lineage>
</organism>
<reference evidence="20" key="1">
    <citation type="journal article" date="2014" name="Int. J. Syst. Evol. Microbiol.">
        <title>Complete genome sequence of Corynebacterium casei LMG S-19264T (=DSM 44701T), isolated from a smear-ripened cheese.</title>
        <authorList>
            <consortium name="US DOE Joint Genome Institute (JGI-PGF)"/>
            <person name="Walter F."/>
            <person name="Albersmeier A."/>
            <person name="Kalinowski J."/>
            <person name="Ruckert C."/>
        </authorList>
    </citation>
    <scope>NUCLEOTIDE SEQUENCE</scope>
    <source>
        <strain evidence="20">CGMCC 1.12698</strain>
    </source>
</reference>
<dbReference type="PRINTS" id="PR00725">
    <property type="entry name" value="DADACBPTASE1"/>
</dbReference>
<dbReference type="InterPro" id="IPR018044">
    <property type="entry name" value="Peptidase_S11"/>
</dbReference>
<name>A0A917AT43_9BACI</name>
<evidence type="ECO:0000313" key="21">
    <source>
        <dbReference type="Proteomes" id="UP000605259"/>
    </source>
</evidence>
<evidence type="ECO:0000256" key="6">
    <source>
        <dbReference type="ARBA" id="ARBA00022670"/>
    </source>
</evidence>
<feature type="transmembrane region" description="Helical" evidence="16">
    <location>
        <begin position="372"/>
        <end position="393"/>
    </location>
</feature>
<dbReference type="GO" id="GO:0071555">
    <property type="term" value="P:cell wall organization"/>
    <property type="evidence" value="ECO:0007669"/>
    <property type="project" value="UniProtKB-KW"/>
</dbReference>
<evidence type="ECO:0000256" key="16">
    <source>
        <dbReference type="SAM" id="Phobius"/>
    </source>
</evidence>
<dbReference type="GO" id="GO:0008360">
    <property type="term" value="P:regulation of cell shape"/>
    <property type="evidence" value="ECO:0007669"/>
    <property type="project" value="UniProtKB-KW"/>
</dbReference>
<evidence type="ECO:0000256" key="5">
    <source>
        <dbReference type="ARBA" id="ARBA00022645"/>
    </source>
</evidence>
<dbReference type="EMBL" id="BMFK01000001">
    <property type="protein sequence ID" value="GGE71368.1"/>
    <property type="molecule type" value="Genomic_DNA"/>
</dbReference>
<evidence type="ECO:0000256" key="10">
    <source>
        <dbReference type="ARBA" id="ARBA00022984"/>
    </source>
</evidence>
<comment type="function">
    <text evidence="1">Removes C-terminal D-alanyl residues from sugar-peptide cell wall precursors.</text>
</comment>
<dbReference type="Pfam" id="PF07943">
    <property type="entry name" value="PBP5_C"/>
    <property type="match status" value="1"/>
</dbReference>
<keyword evidence="6" id="KW-0645">Protease</keyword>
<evidence type="ECO:0000256" key="14">
    <source>
        <dbReference type="PIRSR" id="PIRSR618044-2"/>
    </source>
</evidence>
<dbReference type="SUPFAM" id="SSF69189">
    <property type="entry name" value="Penicillin-binding protein associated domain"/>
    <property type="match status" value="1"/>
</dbReference>
<evidence type="ECO:0000256" key="9">
    <source>
        <dbReference type="ARBA" id="ARBA00022960"/>
    </source>
</evidence>
<feature type="domain" description="Peptidase S11 D-alanyl-D-alanine carboxypeptidase A N-terminal" evidence="18">
    <location>
        <begin position="18"/>
        <end position="243"/>
    </location>
</feature>
<dbReference type="SUPFAM" id="SSF56601">
    <property type="entry name" value="beta-lactamase/transpeptidase-like"/>
    <property type="match status" value="1"/>
</dbReference>
<protein>
    <recommendedName>
        <fullName evidence="4">serine-type D-Ala-D-Ala carboxypeptidase</fullName>
        <ecNumber evidence="4">3.4.16.4</ecNumber>
    </recommendedName>
</protein>
<comment type="caution">
    <text evidence="20">The sequence shown here is derived from an EMBL/GenBank/DDBJ whole genome shotgun (WGS) entry which is preliminary data.</text>
</comment>
<feature type="active site" description="Proton acceptor" evidence="13">
    <location>
        <position position="55"/>
    </location>
</feature>
<keyword evidence="7 17" id="KW-0732">Signal</keyword>
<evidence type="ECO:0000256" key="1">
    <source>
        <dbReference type="ARBA" id="ARBA00003217"/>
    </source>
</evidence>
<keyword evidence="5 20" id="KW-0121">Carboxypeptidase</keyword>
<proteinExistence type="inferred from homology"/>
<feature type="signal peptide" evidence="17">
    <location>
        <begin position="1"/>
        <end position="19"/>
    </location>
</feature>
<evidence type="ECO:0000313" key="20">
    <source>
        <dbReference type="EMBL" id="GGE71368.1"/>
    </source>
</evidence>
<feature type="binding site" evidence="14">
    <location>
        <position position="213"/>
    </location>
    <ligand>
        <name>substrate</name>
    </ligand>
</feature>
<gene>
    <name evidence="20" type="primary">dacF</name>
    <name evidence="20" type="ORF">GCM10007140_21590</name>
</gene>
<keyword evidence="21" id="KW-1185">Reference proteome</keyword>
<accession>A0A917AT43</accession>
<dbReference type="InterPro" id="IPR012907">
    <property type="entry name" value="Peptidase_S11_C"/>
</dbReference>
<evidence type="ECO:0000256" key="12">
    <source>
        <dbReference type="ARBA" id="ARBA00034000"/>
    </source>
</evidence>
<feature type="active site" evidence="13">
    <location>
        <position position="109"/>
    </location>
</feature>
<feature type="domain" description="Peptidase S11 D-Ala-D-Ala carboxypeptidase A C-terminal" evidence="19">
    <location>
        <begin position="281"/>
        <end position="351"/>
    </location>
</feature>
<evidence type="ECO:0000256" key="11">
    <source>
        <dbReference type="ARBA" id="ARBA00023316"/>
    </source>
</evidence>
<feature type="chain" id="PRO_5037041716" description="serine-type D-Ala-D-Ala carboxypeptidase" evidence="17">
    <location>
        <begin position="20"/>
        <end position="416"/>
    </location>
</feature>
<dbReference type="PANTHER" id="PTHR21581:SF6">
    <property type="entry name" value="TRAFFICKING PROTEIN PARTICLE COMPLEX SUBUNIT 12"/>
    <property type="match status" value="1"/>
</dbReference>
<dbReference type="InterPro" id="IPR037167">
    <property type="entry name" value="Peptidase_S11_C_sf"/>
</dbReference>
<feature type="active site" description="Acyl-ester intermediate" evidence="13">
    <location>
        <position position="52"/>
    </location>
</feature>
<dbReference type="AlphaFoldDB" id="A0A917AT43"/>
<keyword evidence="11" id="KW-0961">Cell wall biogenesis/degradation</keyword>
<dbReference type="InterPro" id="IPR015956">
    <property type="entry name" value="Peniciliin-bd_prot_C_sf"/>
</dbReference>
<reference evidence="20" key="2">
    <citation type="submission" date="2020-09" db="EMBL/GenBank/DDBJ databases">
        <authorList>
            <person name="Sun Q."/>
            <person name="Zhou Y."/>
        </authorList>
    </citation>
    <scope>NUCLEOTIDE SEQUENCE</scope>
    <source>
        <strain evidence="20">CGMCC 1.12698</strain>
    </source>
</reference>
<sequence length="416" mass="46790">MAYVLACVMLLCIPTQAYAEMQLTSEAAVSLEATTAEIIFDKQAHEKHFPASMTKVMTGLLLMEHAKANERIVFSENALKQEKSNYMIEFQAGESVDRDTALYILMVLSANDMAYAIGEHIAGSEEAFAKMMTERAKELGANDTNFVTASGLHHPEHYSTAYDIALITREALKHDVLVKAMGTKSLDVTTSHQKKFIRNKGRAFENPHFFAAKTGFTDQAGNTLVEVDQVDGKRVINVVMQSKNPAYYEDMRNISSYAFSQLEKKVVLDKQSWRENVVFLDKQVKGTVEQSVELFVPKDKQPNITTEIKLVEKKNEDLYINGIKKGDVIGQLDVKNNGQIIQTVPVIATEAMIFEKTVGKVLSPGTSMIERISWAAGTAFVSVVLLIAIRRVFIVRKRMKRRPMKRRPIKRRPNSY</sequence>
<dbReference type="Gene3D" id="3.40.710.10">
    <property type="entry name" value="DD-peptidase/beta-lactamase superfamily"/>
    <property type="match status" value="1"/>
</dbReference>
<dbReference type="Proteomes" id="UP000605259">
    <property type="component" value="Unassembled WGS sequence"/>
</dbReference>